<organism evidence="2 3">
    <name type="scientific">Kordiimonas lipolytica</name>
    <dbReference type="NCBI Taxonomy" id="1662421"/>
    <lineage>
        <taxon>Bacteria</taxon>
        <taxon>Pseudomonadati</taxon>
        <taxon>Pseudomonadota</taxon>
        <taxon>Alphaproteobacteria</taxon>
        <taxon>Kordiimonadales</taxon>
        <taxon>Kordiimonadaceae</taxon>
        <taxon>Kordiimonas</taxon>
    </lineage>
</organism>
<evidence type="ECO:0000313" key="3">
    <source>
        <dbReference type="Proteomes" id="UP001595776"/>
    </source>
</evidence>
<name>A0ABV8UCY9_9PROT</name>
<accession>A0ABV8UCY9</accession>
<protein>
    <submittedName>
        <fullName evidence="2">SIMPL domain-containing protein</fullName>
    </submittedName>
</protein>
<feature type="signal peptide" evidence="1">
    <location>
        <begin position="1"/>
        <end position="21"/>
    </location>
</feature>
<dbReference type="EMBL" id="JBHSCR010000007">
    <property type="protein sequence ID" value="MFC4348328.1"/>
    <property type="molecule type" value="Genomic_DNA"/>
</dbReference>
<dbReference type="InterPro" id="IPR007497">
    <property type="entry name" value="SIMPL/DUF541"/>
</dbReference>
<evidence type="ECO:0000313" key="2">
    <source>
        <dbReference type="EMBL" id="MFC4348328.1"/>
    </source>
</evidence>
<keyword evidence="1" id="KW-0732">Signal</keyword>
<dbReference type="RefSeq" id="WP_068145662.1">
    <property type="nucleotide sequence ID" value="NZ_JBHSCR010000007.1"/>
</dbReference>
<evidence type="ECO:0000256" key="1">
    <source>
        <dbReference type="SAM" id="SignalP"/>
    </source>
</evidence>
<keyword evidence="3" id="KW-1185">Reference proteome</keyword>
<dbReference type="Proteomes" id="UP001595776">
    <property type="component" value="Unassembled WGS sequence"/>
</dbReference>
<sequence>MKHFIYIMILGLMTASISANADAVDGQRETDLELTVMVKKTVKEDILVAWLYFRVEGAESDTVQQQLNEKMTDAWAIASSMSTVEAKIEGYRTWYDDGTRGTRWERQNGTAPKDVAPKWIARQSIRLQSGNDTALRALVDRLQAAGLALNYFDYEVSPALYDKTREALMQPAAEKLILKARMLANAFSSDLLGLKEVNLGGRQGRHASAAMAMAPERGYSGEQWIVAVAEPEDQEVYFTLGGLAVMAMPDLKH</sequence>
<gene>
    <name evidence="2" type="ORF">ACFO5Q_10765</name>
</gene>
<reference evidence="3" key="1">
    <citation type="journal article" date="2019" name="Int. J. Syst. Evol. Microbiol.">
        <title>The Global Catalogue of Microorganisms (GCM) 10K type strain sequencing project: providing services to taxonomists for standard genome sequencing and annotation.</title>
        <authorList>
            <consortium name="The Broad Institute Genomics Platform"/>
            <consortium name="The Broad Institute Genome Sequencing Center for Infectious Disease"/>
            <person name="Wu L."/>
            <person name="Ma J."/>
        </authorList>
    </citation>
    <scope>NUCLEOTIDE SEQUENCE [LARGE SCALE GENOMIC DNA]</scope>
    <source>
        <strain evidence="3">CGMCC 1.15304</strain>
    </source>
</reference>
<dbReference type="Pfam" id="PF04402">
    <property type="entry name" value="SIMPL"/>
    <property type="match status" value="1"/>
</dbReference>
<comment type="caution">
    <text evidence="2">The sequence shown here is derived from an EMBL/GenBank/DDBJ whole genome shotgun (WGS) entry which is preliminary data.</text>
</comment>
<proteinExistence type="predicted"/>
<feature type="chain" id="PRO_5046910252" evidence="1">
    <location>
        <begin position="22"/>
        <end position="253"/>
    </location>
</feature>